<protein>
    <submittedName>
        <fullName evidence="2">Uncharacterized protein</fullName>
    </submittedName>
</protein>
<feature type="region of interest" description="Disordered" evidence="1">
    <location>
        <begin position="184"/>
        <end position="224"/>
    </location>
</feature>
<feature type="compositionally biased region" description="Polar residues" evidence="1">
    <location>
        <begin position="508"/>
        <end position="519"/>
    </location>
</feature>
<sequence length="981" mass="107335">MGNTTSFEAPRKPPQKLSKARPASHVFDLTDDLPVPDGFLASSCHRYCDDYLAGSRRTLSYQHLSSPSQDANSKACPAPSESPLPPPRSPYRCPVATPSTIASPHERESHIQAAAAALQMTADSVAVRRPTRANTVVYASARDRRSLTRASSLQSNVYPPSIPRVQSDMTLSARRRLSYWESVRRRESSHVSPVQRDAHQASWDDALSNSVQSPNSDSPSLVRATSRASYIPMRRQSLILTPGVATRTTTDHPPLPAMPDIQINRVASVAHSDLSLHSDDTFMSLPTSPVAHLQDRPITPCEANYRQLGGIKFGTLRITNGSPVSTPALESDERIDKFSSSSSSARSRHSLKQQAPAWPLTGNQIPPYHGATGPMAHVTEPRQELRHSSREVSDDTSFAFNEHDLPLRSYNPGPPKRHERSQDLTAAKSETLHQPGAHKLHQEFDDREIVSPEILDVRQELLTFRRADDDQAIVEQEQSNSITRSDSGGFSTSTSSRQSSQRTLSNTDSGYGSNLSSRSDSTKSRTEADQDARVVAETQPAIKGTQTSTFNVDPAHRLQERRSMPLPRTSFAVLSRDKLRRLSTRVSRFPQFSTDPTDSLSHGSPSSLGFGSVKRRSTLSVLNNRAGNTEQSKQGKLNRILGGSKRQSRAGTFTMPFEIAEPVPVVPENLKKLHGRGDEPPPASNRRMTRASVAPPLKSTPNTNSRQKMSESSVHVSAPRNGSESRASRTRHNSLPSRSIDYASKPLPSPPHHAEEPALGVASRMTITRKPVGSRTGETDPKQFPSNVQEHSAPRKPSQRGQSEAQAHGANPKSTSKDGKPVARTPSRTQQAPVKSILKIPSSPTGTQSLKPRASAPALVKSPEEPPCVPQLPAKLVRPLSFRARSAKTARDLLPSQATPIQGQGNQESLRHTGPALTSTPNEISVSRQAQLQVDNGIQGGHPPVVYRQGRQRNFRDNSGQEYRVLHSYNSPAYRNVPIWG</sequence>
<dbReference type="EMBL" id="KQ030514">
    <property type="protein sequence ID" value="KJZ75915.1"/>
    <property type="molecule type" value="Genomic_DNA"/>
</dbReference>
<evidence type="ECO:0000256" key="1">
    <source>
        <dbReference type="SAM" id="MobiDB-lite"/>
    </source>
</evidence>
<feature type="compositionally biased region" description="Polar residues" evidence="1">
    <location>
        <begin position="897"/>
        <end position="908"/>
    </location>
</feature>
<feature type="compositionally biased region" description="Polar residues" evidence="1">
    <location>
        <begin position="699"/>
        <end position="725"/>
    </location>
</feature>
<dbReference type="Proteomes" id="UP000054481">
    <property type="component" value="Unassembled WGS sequence"/>
</dbReference>
<feature type="region of interest" description="Disordered" evidence="1">
    <location>
        <begin position="897"/>
        <end position="922"/>
    </location>
</feature>
<keyword evidence="3" id="KW-1185">Reference proteome</keyword>
<feature type="region of interest" description="Disordered" evidence="1">
    <location>
        <begin position="1"/>
        <end position="23"/>
    </location>
</feature>
<dbReference type="OrthoDB" id="5341904at2759"/>
<feature type="compositionally biased region" description="Polar residues" evidence="1">
    <location>
        <begin position="590"/>
        <end position="609"/>
    </location>
</feature>
<feature type="compositionally biased region" description="Basic and acidic residues" evidence="1">
    <location>
        <begin position="670"/>
        <end position="679"/>
    </location>
</feature>
<dbReference type="AlphaFoldDB" id="A0A0F7ZPQ6"/>
<feature type="compositionally biased region" description="Polar residues" evidence="1">
    <location>
        <begin position="618"/>
        <end position="635"/>
    </location>
</feature>
<feature type="region of interest" description="Disordered" evidence="1">
    <location>
        <begin position="63"/>
        <end position="107"/>
    </location>
</feature>
<feature type="compositionally biased region" description="Basic and acidic residues" evidence="1">
    <location>
        <begin position="520"/>
        <end position="534"/>
    </location>
</feature>
<feature type="region of interest" description="Disordered" evidence="1">
    <location>
        <begin position="473"/>
        <end position="564"/>
    </location>
</feature>
<name>A0A0F7ZPQ6_9HYPO</name>
<feature type="compositionally biased region" description="Polar residues" evidence="1">
    <location>
        <begin position="63"/>
        <end position="72"/>
    </location>
</feature>
<feature type="region of interest" description="Disordered" evidence="1">
    <location>
        <begin position="670"/>
        <end position="866"/>
    </location>
</feature>
<feature type="compositionally biased region" description="Polar residues" evidence="1">
    <location>
        <begin position="207"/>
        <end position="219"/>
    </location>
</feature>
<evidence type="ECO:0000313" key="2">
    <source>
        <dbReference type="EMBL" id="KJZ75915.1"/>
    </source>
</evidence>
<reference evidence="2 3" key="1">
    <citation type="journal article" date="2014" name="Genome Biol. Evol.">
        <title>Comparative genomics and transcriptomics analyses reveal divergent lifestyle features of nematode endoparasitic fungus Hirsutella minnesotensis.</title>
        <authorList>
            <person name="Lai Y."/>
            <person name="Liu K."/>
            <person name="Zhang X."/>
            <person name="Zhang X."/>
            <person name="Li K."/>
            <person name="Wang N."/>
            <person name="Shu C."/>
            <person name="Wu Y."/>
            <person name="Wang C."/>
            <person name="Bushley K.E."/>
            <person name="Xiang M."/>
            <person name="Liu X."/>
        </authorList>
    </citation>
    <scope>NUCLEOTIDE SEQUENCE [LARGE SCALE GENOMIC DNA]</scope>
    <source>
        <strain evidence="2 3">3608</strain>
    </source>
</reference>
<gene>
    <name evidence="2" type="ORF">HIM_04739</name>
</gene>
<feature type="compositionally biased region" description="Basic and acidic residues" evidence="1">
    <location>
        <begin position="554"/>
        <end position="563"/>
    </location>
</feature>
<feature type="compositionally biased region" description="Pro residues" evidence="1">
    <location>
        <begin position="80"/>
        <end position="89"/>
    </location>
</feature>
<feature type="compositionally biased region" description="Basic and acidic residues" evidence="1">
    <location>
        <begin position="379"/>
        <end position="393"/>
    </location>
</feature>
<proteinExistence type="predicted"/>
<feature type="region of interest" description="Disordered" evidence="1">
    <location>
        <begin position="317"/>
        <end position="423"/>
    </location>
</feature>
<accession>A0A0F7ZPQ6</accession>
<feature type="compositionally biased region" description="Low complexity" evidence="1">
    <location>
        <begin position="483"/>
        <end position="507"/>
    </location>
</feature>
<feature type="region of interest" description="Disordered" evidence="1">
    <location>
        <begin position="590"/>
        <end position="655"/>
    </location>
</feature>
<organism evidence="2 3">
    <name type="scientific">Hirsutella minnesotensis 3608</name>
    <dbReference type="NCBI Taxonomy" id="1043627"/>
    <lineage>
        <taxon>Eukaryota</taxon>
        <taxon>Fungi</taxon>
        <taxon>Dikarya</taxon>
        <taxon>Ascomycota</taxon>
        <taxon>Pezizomycotina</taxon>
        <taxon>Sordariomycetes</taxon>
        <taxon>Hypocreomycetidae</taxon>
        <taxon>Hypocreales</taxon>
        <taxon>Ophiocordycipitaceae</taxon>
        <taxon>Hirsutella</taxon>
    </lineage>
</organism>
<evidence type="ECO:0000313" key="3">
    <source>
        <dbReference type="Proteomes" id="UP000054481"/>
    </source>
</evidence>